<reference evidence="1" key="1">
    <citation type="submission" date="2020-06" db="EMBL/GenBank/DDBJ databases">
        <authorList>
            <person name="Li T."/>
            <person name="Hu X."/>
            <person name="Zhang T."/>
            <person name="Song X."/>
            <person name="Zhang H."/>
            <person name="Dai N."/>
            <person name="Sheng W."/>
            <person name="Hou X."/>
            <person name="Wei L."/>
        </authorList>
    </citation>
    <scope>NUCLEOTIDE SEQUENCE</scope>
    <source>
        <strain evidence="1">KEN1</strain>
        <tissue evidence="1">Leaf</tissue>
    </source>
</reference>
<dbReference type="PANTHER" id="PTHR33116">
    <property type="entry name" value="REVERSE TRANSCRIPTASE ZINC-BINDING DOMAIN-CONTAINING PROTEIN-RELATED-RELATED"/>
    <property type="match status" value="1"/>
</dbReference>
<sequence length="167" mass="18450">MEAASLIAPVQDEEIRTSVFGTLDEKAPGPDGYSAQSYKEAWPIISHELAAAVREFFEKGRMLKQINTTLLKLLPKAEVGFAGIFKKTLEVFSELSGLKANLDKSEIIFSVAAMEAKQTILHMFGYQEGHPPIKYLGLPLVASKLSKVDYQPLLSKYRAEDCQLGSN</sequence>
<name>A0AAW2YB56_9LAMI</name>
<accession>A0AAW2YB56</accession>
<protein>
    <submittedName>
        <fullName evidence="1">Uncharacterized protein</fullName>
    </submittedName>
</protein>
<dbReference type="PANTHER" id="PTHR33116:SF78">
    <property type="entry name" value="OS12G0587133 PROTEIN"/>
    <property type="match status" value="1"/>
</dbReference>
<dbReference type="EMBL" id="JACGWN010000001">
    <property type="protein sequence ID" value="KAL0462979.1"/>
    <property type="molecule type" value="Genomic_DNA"/>
</dbReference>
<dbReference type="AlphaFoldDB" id="A0AAW2YB56"/>
<organism evidence="1">
    <name type="scientific">Sesamum latifolium</name>
    <dbReference type="NCBI Taxonomy" id="2727402"/>
    <lineage>
        <taxon>Eukaryota</taxon>
        <taxon>Viridiplantae</taxon>
        <taxon>Streptophyta</taxon>
        <taxon>Embryophyta</taxon>
        <taxon>Tracheophyta</taxon>
        <taxon>Spermatophyta</taxon>
        <taxon>Magnoliopsida</taxon>
        <taxon>eudicotyledons</taxon>
        <taxon>Gunneridae</taxon>
        <taxon>Pentapetalae</taxon>
        <taxon>asterids</taxon>
        <taxon>lamiids</taxon>
        <taxon>Lamiales</taxon>
        <taxon>Pedaliaceae</taxon>
        <taxon>Sesamum</taxon>
    </lineage>
</organism>
<comment type="caution">
    <text evidence="1">The sequence shown here is derived from an EMBL/GenBank/DDBJ whole genome shotgun (WGS) entry which is preliminary data.</text>
</comment>
<reference evidence="1" key="2">
    <citation type="journal article" date="2024" name="Plant">
        <title>Genomic evolution and insights into agronomic trait innovations of Sesamum species.</title>
        <authorList>
            <person name="Miao H."/>
            <person name="Wang L."/>
            <person name="Qu L."/>
            <person name="Liu H."/>
            <person name="Sun Y."/>
            <person name="Le M."/>
            <person name="Wang Q."/>
            <person name="Wei S."/>
            <person name="Zheng Y."/>
            <person name="Lin W."/>
            <person name="Duan Y."/>
            <person name="Cao H."/>
            <person name="Xiong S."/>
            <person name="Wang X."/>
            <person name="Wei L."/>
            <person name="Li C."/>
            <person name="Ma Q."/>
            <person name="Ju M."/>
            <person name="Zhao R."/>
            <person name="Li G."/>
            <person name="Mu C."/>
            <person name="Tian Q."/>
            <person name="Mei H."/>
            <person name="Zhang T."/>
            <person name="Gao T."/>
            <person name="Zhang H."/>
        </authorList>
    </citation>
    <scope>NUCLEOTIDE SEQUENCE</scope>
    <source>
        <strain evidence="1">KEN1</strain>
    </source>
</reference>
<evidence type="ECO:0000313" key="1">
    <source>
        <dbReference type="EMBL" id="KAL0462979.1"/>
    </source>
</evidence>
<proteinExistence type="predicted"/>
<gene>
    <name evidence="1" type="ORF">Slati_0185500</name>
</gene>